<dbReference type="PANTHER" id="PTHR36833">
    <property type="entry name" value="SLR0610 PROTEIN-RELATED"/>
    <property type="match status" value="1"/>
</dbReference>
<evidence type="ECO:0000256" key="1">
    <source>
        <dbReference type="SAM" id="Phobius"/>
    </source>
</evidence>
<gene>
    <name evidence="2" type="ORF">AB0C36_31110</name>
</gene>
<reference evidence="2 3" key="1">
    <citation type="submission" date="2024-06" db="EMBL/GenBank/DDBJ databases">
        <title>The Natural Products Discovery Center: Release of the First 8490 Sequenced Strains for Exploring Actinobacteria Biosynthetic Diversity.</title>
        <authorList>
            <person name="Kalkreuter E."/>
            <person name="Kautsar S.A."/>
            <person name="Yang D."/>
            <person name="Bader C.D."/>
            <person name="Teijaro C.N."/>
            <person name="Fluegel L."/>
            <person name="Davis C.M."/>
            <person name="Simpson J.R."/>
            <person name="Lauterbach L."/>
            <person name="Steele A.D."/>
            <person name="Gui C."/>
            <person name="Meng S."/>
            <person name="Li G."/>
            <person name="Viehrig K."/>
            <person name="Ye F."/>
            <person name="Su P."/>
            <person name="Kiefer A.F."/>
            <person name="Nichols A."/>
            <person name="Cepeda A.J."/>
            <person name="Yan W."/>
            <person name="Fan B."/>
            <person name="Jiang Y."/>
            <person name="Adhikari A."/>
            <person name="Zheng C.-J."/>
            <person name="Schuster L."/>
            <person name="Cowan T.M."/>
            <person name="Smanski M.J."/>
            <person name="Chevrette M.G."/>
            <person name="De Carvalho L.P.S."/>
            <person name="Shen B."/>
        </authorList>
    </citation>
    <scope>NUCLEOTIDE SEQUENCE [LARGE SCALE GENOMIC DNA]</scope>
    <source>
        <strain evidence="2 3">NPDC048946</strain>
    </source>
</reference>
<feature type="transmembrane region" description="Helical" evidence="1">
    <location>
        <begin position="148"/>
        <end position="174"/>
    </location>
</feature>
<feature type="transmembrane region" description="Helical" evidence="1">
    <location>
        <begin position="195"/>
        <end position="215"/>
    </location>
</feature>
<dbReference type="Proteomes" id="UP001551482">
    <property type="component" value="Unassembled WGS sequence"/>
</dbReference>
<keyword evidence="1" id="KW-1133">Transmembrane helix</keyword>
<keyword evidence="1" id="KW-0812">Transmembrane</keyword>
<organism evidence="2 3">
    <name type="scientific">Streptodolium elevatio</name>
    <dbReference type="NCBI Taxonomy" id="3157996"/>
    <lineage>
        <taxon>Bacteria</taxon>
        <taxon>Bacillati</taxon>
        <taxon>Actinomycetota</taxon>
        <taxon>Actinomycetes</taxon>
        <taxon>Kitasatosporales</taxon>
        <taxon>Streptomycetaceae</taxon>
        <taxon>Streptodolium</taxon>
    </lineage>
</organism>
<protein>
    <submittedName>
        <fullName evidence="2">ABC-2 family transporter protein</fullName>
    </submittedName>
</protein>
<evidence type="ECO:0000313" key="2">
    <source>
        <dbReference type="EMBL" id="MEU8137946.1"/>
    </source>
</evidence>
<accession>A0ABV3DQI6</accession>
<feature type="transmembrane region" description="Helical" evidence="1">
    <location>
        <begin position="235"/>
        <end position="255"/>
    </location>
</feature>
<keyword evidence="1" id="KW-0472">Membrane</keyword>
<dbReference type="InterPro" id="IPR010390">
    <property type="entry name" value="ABC-2_transporter-like"/>
</dbReference>
<name>A0ABV3DQI6_9ACTN</name>
<dbReference type="Pfam" id="PF06182">
    <property type="entry name" value="ABC2_membrane_6"/>
    <property type="match status" value="1"/>
</dbReference>
<keyword evidence="3" id="KW-1185">Reference proteome</keyword>
<comment type="caution">
    <text evidence="2">The sequence shown here is derived from an EMBL/GenBank/DDBJ whole genome shotgun (WGS) entry which is preliminary data.</text>
</comment>
<sequence length="267" mass="28856">MGDSARAYRELVRAQIRSQSQYRLSFALDAGLTSVMTLLEILTVIVLFRVTPELGGFSLREALLIAALCEFGFHIADLAVGNIEDVNRYVRLGLMDSVLVRPLSPLGQLLATDFPFRKVGRVVQSAALYVGVLVYADLDWTPARAVLAVVAPLSAAALFSAVFVAGATVAFWWIDSGEIANAFTYGGRQFGSYPVTVYPSWLRSVFAYGLGLAFAGYQPALALLGRPDPLGTPAWVAWCTPAVAAVAWTAALLLWRTGIRQYRSTGS</sequence>
<evidence type="ECO:0000313" key="3">
    <source>
        <dbReference type="Proteomes" id="UP001551482"/>
    </source>
</evidence>
<proteinExistence type="predicted"/>
<dbReference type="EMBL" id="JBEZFP010000105">
    <property type="protein sequence ID" value="MEU8137946.1"/>
    <property type="molecule type" value="Genomic_DNA"/>
</dbReference>
<dbReference type="RefSeq" id="WP_358360582.1">
    <property type="nucleotide sequence ID" value="NZ_JBEZFP010000105.1"/>
</dbReference>
<feature type="transmembrane region" description="Helical" evidence="1">
    <location>
        <begin position="26"/>
        <end position="50"/>
    </location>
</feature>
<dbReference type="PANTHER" id="PTHR36833:SF1">
    <property type="entry name" value="INTEGRAL MEMBRANE TRANSPORT PROTEIN"/>
    <property type="match status" value="1"/>
</dbReference>